<dbReference type="InterPro" id="IPR008271">
    <property type="entry name" value="Ser/Thr_kinase_AS"/>
</dbReference>
<evidence type="ECO:0000313" key="4">
    <source>
        <dbReference type="EMBL" id="GMF41850.1"/>
    </source>
</evidence>
<proteinExistence type="predicted"/>
<evidence type="ECO:0000259" key="3">
    <source>
        <dbReference type="PROSITE" id="PS50011"/>
    </source>
</evidence>
<keyword evidence="2" id="KW-0812">Transmembrane</keyword>
<feature type="domain" description="Protein kinase" evidence="3">
    <location>
        <begin position="326"/>
        <end position="600"/>
    </location>
</feature>
<dbReference type="PANTHER" id="PTHR44329:SF214">
    <property type="entry name" value="PROTEIN KINASE DOMAIN-CONTAINING PROTEIN"/>
    <property type="match status" value="1"/>
</dbReference>
<dbReference type="PROSITE" id="PS50011">
    <property type="entry name" value="PROTEIN_KINASE_DOM"/>
    <property type="match status" value="1"/>
</dbReference>
<dbReference type="EMBL" id="BSXT01001382">
    <property type="protein sequence ID" value="GMF41850.1"/>
    <property type="molecule type" value="Genomic_DNA"/>
</dbReference>
<evidence type="ECO:0000313" key="5">
    <source>
        <dbReference type="Proteomes" id="UP001165121"/>
    </source>
</evidence>
<reference evidence="4" key="1">
    <citation type="submission" date="2023-04" db="EMBL/GenBank/DDBJ databases">
        <title>Phytophthora fragariaefolia NBRC 109709.</title>
        <authorList>
            <person name="Ichikawa N."/>
            <person name="Sato H."/>
            <person name="Tonouchi N."/>
        </authorList>
    </citation>
    <scope>NUCLEOTIDE SEQUENCE</scope>
    <source>
        <strain evidence="4">NBRC 109709</strain>
    </source>
</reference>
<dbReference type="PANTHER" id="PTHR44329">
    <property type="entry name" value="SERINE/THREONINE-PROTEIN KINASE TNNI3K-RELATED"/>
    <property type="match status" value="1"/>
</dbReference>
<sequence>MPRLTFMMATPHKPRAYSHLMWSREIFTGSPSTCENTPDALVVFVGDSCTELDCGHRYYGNYEYKVTDTCNVSNPLELAAGAFSEADKYLVVQTYKDTKCTTLSQTAAYAFGVCLTFDGKKSVQSSLSASGAAPISYYNNTDCTDDTYLDLKPNSTCNHGGYKVYRLSGTSASSTSSASASNSNASDTMSAITSNFSRSSTSDAADIQNNTNVDSQSQGSAVTADEETDSGSSGIGSGAIAGIIVVAIAAVLLIGFLWCRRRSKGPRNSEGGNRRGDYAKVTSPTTGQRSTYANTKDFSGSVGPQSSAGLWDDEVIATSRIPREKVLVQQLISRGGYGEIYYGLYNGEQVALKMLQPEMRKSIKHVNDFLNEVRLKAVLDHPRIVHFVGIAWDSLSDLCAVLEYMEGGDLRALLASYDAQDHELGFDRTKVTIALHIAHALTYLHSLSPPVLHRDLKSKNILLTSDLEAKLTDFGISRERVDTTMTAGVGTSLWMAPEVMMGKRYDDKADVFSFGVVLSELDLHTLPYSHSKGNSESGRKVPETAILQMVALGKIRVEFSPLALDSMVVLANTCVALKPEDRPTAAEVLYRLQTILREYL</sequence>
<dbReference type="Gene3D" id="3.30.200.20">
    <property type="entry name" value="Phosphorylase Kinase, domain 1"/>
    <property type="match status" value="1"/>
</dbReference>
<dbReference type="SMART" id="SM00220">
    <property type="entry name" value="S_TKc"/>
    <property type="match status" value="1"/>
</dbReference>
<name>A0A9W7CVB6_9STRA</name>
<dbReference type="InterPro" id="IPR011009">
    <property type="entry name" value="Kinase-like_dom_sf"/>
</dbReference>
<dbReference type="InterPro" id="IPR000719">
    <property type="entry name" value="Prot_kinase_dom"/>
</dbReference>
<keyword evidence="2" id="KW-1133">Transmembrane helix</keyword>
<evidence type="ECO:0000256" key="1">
    <source>
        <dbReference type="SAM" id="MobiDB-lite"/>
    </source>
</evidence>
<feature type="region of interest" description="Disordered" evidence="1">
    <location>
        <begin position="265"/>
        <end position="305"/>
    </location>
</feature>
<protein>
    <submittedName>
        <fullName evidence="4">Unnamed protein product</fullName>
    </submittedName>
</protein>
<dbReference type="PROSITE" id="PS00108">
    <property type="entry name" value="PROTEIN_KINASE_ST"/>
    <property type="match status" value="1"/>
</dbReference>
<keyword evidence="5" id="KW-1185">Reference proteome</keyword>
<feature type="region of interest" description="Disordered" evidence="1">
    <location>
        <begin position="200"/>
        <end position="233"/>
    </location>
</feature>
<comment type="caution">
    <text evidence="4">The sequence shown here is derived from an EMBL/GenBank/DDBJ whole genome shotgun (WGS) entry which is preliminary data.</text>
</comment>
<dbReference type="GO" id="GO:0005524">
    <property type="term" value="F:ATP binding"/>
    <property type="evidence" value="ECO:0007669"/>
    <property type="project" value="InterPro"/>
</dbReference>
<gene>
    <name evidence="4" type="ORF">Pfra01_001342000</name>
</gene>
<dbReference type="Gene3D" id="1.10.510.10">
    <property type="entry name" value="Transferase(Phosphotransferase) domain 1"/>
    <property type="match status" value="1"/>
</dbReference>
<feature type="transmembrane region" description="Helical" evidence="2">
    <location>
        <begin position="239"/>
        <end position="259"/>
    </location>
</feature>
<feature type="compositionally biased region" description="Polar residues" evidence="1">
    <location>
        <begin position="282"/>
        <end position="305"/>
    </location>
</feature>
<feature type="compositionally biased region" description="Polar residues" evidence="1">
    <location>
        <begin position="200"/>
        <end position="221"/>
    </location>
</feature>
<dbReference type="OrthoDB" id="127699at2759"/>
<dbReference type="GO" id="GO:0004674">
    <property type="term" value="F:protein serine/threonine kinase activity"/>
    <property type="evidence" value="ECO:0007669"/>
    <property type="project" value="TreeGrafter"/>
</dbReference>
<accession>A0A9W7CVB6</accession>
<keyword evidence="2" id="KW-0472">Membrane</keyword>
<dbReference type="AlphaFoldDB" id="A0A9W7CVB6"/>
<organism evidence="4 5">
    <name type="scientific">Phytophthora fragariaefolia</name>
    <dbReference type="NCBI Taxonomy" id="1490495"/>
    <lineage>
        <taxon>Eukaryota</taxon>
        <taxon>Sar</taxon>
        <taxon>Stramenopiles</taxon>
        <taxon>Oomycota</taxon>
        <taxon>Peronosporomycetes</taxon>
        <taxon>Peronosporales</taxon>
        <taxon>Peronosporaceae</taxon>
        <taxon>Phytophthora</taxon>
    </lineage>
</organism>
<dbReference type="InterPro" id="IPR051681">
    <property type="entry name" value="Ser/Thr_Kinases-Pseudokinases"/>
</dbReference>
<dbReference type="SUPFAM" id="SSF56112">
    <property type="entry name" value="Protein kinase-like (PK-like)"/>
    <property type="match status" value="1"/>
</dbReference>
<evidence type="ECO:0000256" key="2">
    <source>
        <dbReference type="SAM" id="Phobius"/>
    </source>
</evidence>
<dbReference type="Pfam" id="PF00069">
    <property type="entry name" value="Pkinase"/>
    <property type="match status" value="1"/>
</dbReference>
<dbReference type="Proteomes" id="UP001165121">
    <property type="component" value="Unassembled WGS sequence"/>
</dbReference>